<evidence type="ECO:0000256" key="3">
    <source>
        <dbReference type="ARBA" id="ARBA00022722"/>
    </source>
</evidence>
<evidence type="ECO:0000256" key="6">
    <source>
        <dbReference type="ARBA" id="ARBA00030388"/>
    </source>
</evidence>
<evidence type="ECO:0000256" key="4">
    <source>
        <dbReference type="ARBA" id="ARBA00022759"/>
    </source>
</evidence>
<dbReference type="GO" id="GO:0006401">
    <property type="term" value="P:RNA catabolic process"/>
    <property type="evidence" value="ECO:0007669"/>
    <property type="project" value="InterPro"/>
</dbReference>
<keyword evidence="9" id="KW-1185">Reference proteome</keyword>
<dbReference type="NCBIfam" id="TIGR02116">
    <property type="entry name" value="toxin_Txe_YoeB"/>
    <property type="match status" value="1"/>
</dbReference>
<dbReference type="EMBL" id="LWGR01000007">
    <property type="protein sequence ID" value="KZM73865.1"/>
    <property type="molecule type" value="Genomic_DNA"/>
</dbReference>
<dbReference type="InterPro" id="IPR009614">
    <property type="entry name" value="YoeB_toxin"/>
</dbReference>
<gene>
    <name evidence="8" type="ORF">AWN90_35615</name>
</gene>
<protein>
    <recommendedName>
        <fullName evidence="7">Endoribonuclease YoeB</fullName>
    </recommendedName>
    <alternativeName>
        <fullName evidence="6">Putative mRNA interferase YoeB</fullName>
    </alternativeName>
</protein>
<dbReference type="Gene3D" id="3.30.2310.20">
    <property type="entry name" value="RelE-like"/>
    <property type="match status" value="1"/>
</dbReference>
<comment type="similarity">
    <text evidence="1">Belongs to the YoeB family.</text>
</comment>
<dbReference type="OrthoDB" id="9801102at2"/>
<dbReference type="Pfam" id="PF06769">
    <property type="entry name" value="YoeB_toxin"/>
    <property type="match status" value="1"/>
</dbReference>
<dbReference type="RefSeq" id="WP_067592040.1">
    <property type="nucleotide sequence ID" value="NZ_JABMCZ010000001.1"/>
</dbReference>
<dbReference type="PANTHER" id="PTHR38039:SF1">
    <property type="entry name" value="TOXIN YOEB"/>
    <property type="match status" value="1"/>
</dbReference>
<keyword evidence="5" id="KW-0378">Hydrolase</keyword>
<proteinExistence type="inferred from homology"/>
<evidence type="ECO:0000256" key="7">
    <source>
        <dbReference type="ARBA" id="ARBA00050056"/>
    </source>
</evidence>
<dbReference type="Proteomes" id="UP000076512">
    <property type="component" value="Unassembled WGS sequence"/>
</dbReference>
<evidence type="ECO:0000256" key="1">
    <source>
        <dbReference type="ARBA" id="ARBA00008172"/>
    </source>
</evidence>
<dbReference type="STRING" id="455432.AWN90_35615"/>
<evidence type="ECO:0000313" key="9">
    <source>
        <dbReference type="Proteomes" id="UP000076512"/>
    </source>
</evidence>
<dbReference type="GO" id="GO:0004519">
    <property type="term" value="F:endonuclease activity"/>
    <property type="evidence" value="ECO:0007669"/>
    <property type="project" value="UniProtKB-KW"/>
</dbReference>
<dbReference type="SUPFAM" id="SSF143011">
    <property type="entry name" value="RelE-like"/>
    <property type="match status" value="1"/>
</dbReference>
<comment type="caution">
    <text evidence="8">The sequence shown here is derived from an EMBL/GenBank/DDBJ whole genome shotgun (WGS) entry which is preliminary data.</text>
</comment>
<evidence type="ECO:0000256" key="2">
    <source>
        <dbReference type="ARBA" id="ARBA00022649"/>
    </source>
</evidence>
<evidence type="ECO:0000313" key="8">
    <source>
        <dbReference type="EMBL" id="KZM73865.1"/>
    </source>
</evidence>
<keyword evidence="2" id="KW-1277">Toxin-antitoxin system</keyword>
<keyword evidence="3" id="KW-0540">Nuclease</keyword>
<reference evidence="8 9" key="1">
    <citation type="submission" date="2016-04" db="EMBL/GenBank/DDBJ databases">
        <authorList>
            <person name="Evans L.H."/>
            <person name="Alamgir A."/>
            <person name="Owens N."/>
            <person name="Weber N.D."/>
            <person name="Virtaneva K."/>
            <person name="Barbian K."/>
            <person name="Babar A."/>
            <person name="Rosenke K."/>
        </authorList>
    </citation>
    <scope>NUCLEOTIDE SEQUENCE [LARGE SCALE GENOMIC DNA]</scope>
    <source>
        <strain evidence="8 9">IFM 0406</strain>
    </source>
</reference>
<dbReference type="InterPro" id="IPR035093">
    <property type="entry name" value="RelE/ParE_toxin_dom_sf"/>
</dbReference>
<dbReference type="AlphaFoldDB" id="A0A161WLA6"/>
<dbReference type="PANTHER" id="PTHR38039">
    <property type="entry name" value="TOXIN YOEB"/>
    <property type="match status" value="1"/>
</dbReference>
<sequence>MKRTFTDESWNDYQWFVSNDRRVVRRINRLIDDICRNGHEGIGKPEPLQHNLSGYWSRRITSEHRLVYALDDDAVVIISCRFHYE</sequence>
<evidence type="ECO:0000256" key="5">
    <source>
        <dbReference type="ARBA" id="ARBA00022801"/>
    </source>
</evidence>
<name>A0A161WLA6_9NOCA</name>
<organism evidence="8 9">
    <name type="scientific">Nocardia terpenica</name>
    <dbReference type="NCBI Taxonomy" id="455432"/>
    <lineage>
        <taxon>Bacteria</taxon>
        <taxon>Bacillati</taxon>
        <taxon>Actinomycetota</taxon>
        <taxon>Actinomycetes</taxon>
        <taxon>Mycobacteriales</taxon>
        <taxon>Nocardiaceae</taxon>
        <taxon>Nocardia</taxon>
    </lineage>
</organism>
<dbReference type="GO" id="GO:0016787">
    <property type="term" value="F:hydrolase activity"/>
    <property type="evidence" value="ECO:0007669"/>
    <property type="project" value="UniProtKB-KW"/>
</dbReference>
<accession>A0A161WLA6</accession>
<keyword evidence="4" id="KW-0255">Endonuclease</keyword>